<dbReference type="Proteomes" id="UP000565715">
    <property type="component" value="Unassembled WGS sequence"/>
</dbReference>
<reference evidence="5 6" key="1">
    <citation type="submission" date="2020-04" db="EMBL/GenBank/DDBJ databases">
        <title>MicrobeNet Type strains.</title>
        <authorList>
            <person name="Nicholson A.C."/>
        </authorList>
    </citation>
    <scope>NUCLEOTIDE SEQUENCE [LARGE SCALE GENOMIC DNA]</scope>
    <source>
        <strain evidence="5 6">DSM 45078</strain>
    </source>
</reference>
<keyword evidence="6" id="KW-1185">Reference proteome</keyword>
<gene>
    <name evidence="5" type="ORF">HGA13_29315</name>
</gene>
<sequence>MNRWKFTDLEFDLLWTDLGEVCLPRPLCFTSRIAKLSEFERERNHARESLQQRLDPAFDEVLTALYRPDIRIEVLGWDGADYTRVAGNVRILATRRGGRGFLVTQLPGETVYHSRGFVVTECPAVELGSMVAQALPEVEPGRRADIPLPADLAPGRNLDYGYGLSKVQDSFDVSAADRAAHFLSEPTTAVGAIDIIQARSVFGPRGTTRYRLRWRDAADDGRYLIDDRDPPVAAGADRRRMSAEIDVRIARIVRAIKDERVGLDSAGG</sequence>
<evidence type="ECO:0000256" key="3">
    <source>
        <dbReference type="ARBA" id="ARBA00022490"/>
    </source>
</evidence>
<comment type="subcellular location">
    <subcellularLocation>
        <location evidence="1">Cytoplasm</location>
    </subcellularLocation>
</comment>
<dbReference type="AlphaFoldDB" id="A0A846XPM7"/>
<accession>A0A846XPM7</accession>
<dbReference type="EMBL" id="JAAXOO010000008">
    <property type="protein sequence ID" value="NKY37139.1"/>
    <property type="molecule type" value="Genomic_DNA"/>
</dbReference>
<evidence type="ECO:0000256" key="4">
    <source>
        <dbReference type="ARBA" id="ARBA00023186"/>
    </source>
</evidence>
<evidence type="ECO:0000313" key="6">
    <source>
        <dbReference type="Proteomes" id="UP000565715"/>
    </source>
</evidence>
<keyword evidence="3" id="KW-0963">Cytoplasm</keyword>
<organism evidence="5 6">
    <name type="scientific">Nocardia speluncae</name>
    <dbReference type="NCBI Taxonomy" id="419477"/>
    <lineage>
        <taxon>Bacteria</taxon>
        <taxon>Bacillati</taxon>
        <taxon>Actinomycetota</taxon>
        <taxon>Actinomycetes</taxon>
        <taxon>Mycobacteriales</taxon>
        <taxon>Nocardiaceae</taxon>
        <taxon>Nocardia</taxon>
    </lineage>
</organism>
<proteinExistence type="inferred from homology"/>
<keyword evidence="4" id="KW-0143">Chaperone</keyword>
<dbReference type="InterPro" id="IPR025734">
    <property type="entry name" value="EspG"/>
</dbReference>
<dbReference type="Pfam" id="PF14011">
    <property type="entry name" value="ESX-1_EspG"/>
    <property type="match status" value="1"/>
</dbReference>
<name>A0A846XPM7_9NOCA</name>
<comment type="similarity">
    <text evidence="2">Belongs to the EspG family.</text>
</comment>
<comment type="caution">
    <text evidence="5">The sequence shown here is derived from an EMBL/GenBank/DDBJ whole genome shotgun (WGS) entry which is preliminary data.</text>
</comment>
<protein>
    <submittedName>
        <fullName evidence="5">ESX secretion-associated protein EspG</fullName>
    </submittedName>
</protein>
<evidence type="ECO:0000256" key="2">
    <source>
        <dbReference type="ARBA" id="ARBA00006411"/>
    </source>
</evidence>
<evidence type="ECO:0000313" key="5">
    <source>
        <dbReference type="EMBL" id="NKY37139.1"/>
    </source>
</evidence>
<evidence type="ECO:0000256" key="1">
    <source>
        <dbReference type="ARBA" id="ARBA00004496"/>
    </source>
</evidence>
<dbReference type="RefSeq" id="WP_068041089.1">
    <property type="nucleotide sequence ID" value="NZ_JAAXOO010000008.1"/>
</dbReference>